<comment type="caution">
    <text evidence="2">The sequence shown here is derived from an EMBL/GenBank/DDBJ whole genome shotgun (WGS) entry which is preliminary data.</text>
</comment>
<dbReference type="InterPro" id="IPR029060">
    <property type="entry name" value="PIN-like_dom_sf"/>
</dbReference>
<gene>
    <name evidence="2" type="ORF">S01H4_22347</name>
</gene>
<dbReference type="EMBL" id="BART01010230">
    <property type="protein sequence ID" value="GAG86769.1"/>
    <property type="molecule type" value="Genomic_DNA"/>
</dbReference>
<dbReference type="CDD" id="cd09883">
    <property type="entry name" value="PIN_VapC_PhoHL-ATPase"/>
    <property type="match status" value="1"/>
</dbReference>
<feature type="domain" description="PIN" evidence="1">
    <location>
        <begin position="5"/>
        <end position="64"/>
    </location>
</feature>
<dbReference type="InterPro" id="IPR002716">
    <property type="entry name" value="PIN_dom"/>
</dbReference>
<feature type="non-terminal residue" evidence="2">
    <location>
        <position position="96"/>
    </location>
</feature>
<sequence length="96" mass="10551">MKKTYVLDTNVLLADPGALFSFEKNEIVLPLIVLEELDKFKTRQDELGIHAREISRQLLGIIKSSPGQDLKKGISLPGGGKLRAVSSSDFDVKLAE</sequence>
<accession>X1AUU6</accession>
<reference evidence="2" key="1">
    <citation type="journal article" date="2014" name="Front. Microbiol.">
        <title>High frequency of phylogenetically diverse reductive dehalogenase-homologous genes in deep subseafloor sedimentary metagenomes.</title>
        <authorList>
            <person name="Kawai M."/>
            <person name="Futagami T."/>
            <person name="Toyoda A."/>
            <person name="Takaki Y."/>
            <person name="Nishi S."/>
            <person name="Hori S."/>
            <person name="Arai W."/>
            <person name="Tsubouchi T."/>
            <person name="Morono Y."/>
            <person name="Uchiyama I."/>
            <person name="Ito T."/>
            <person name="Fujiyama A."/>
            <person name="Inagaki F."/>
            <person name="Takami H."/>
        </authorList>
    </citation>
    <scope>NUCLEOTIDE SEQUENCE</scope>
    <source>
        <strain evidence="2">Expedition CK06-06</strain>
    </source>
</reference>
<organism evidence="2">
    <name type="scientific">marine sediment metagenome</name>
    <dbReference type="NCBI Taxonomy" id="412755"/>
    <lineage>
        <taxon>unclassified sequences</taxon>
        <taxon>metagenomes</taxon>
        <taxon>ecological metagenomes</taxon>
    </lineage>
</organism>
<evidence type="ECO:0000313" key="2">
    <source>
        <dbReference type="EMBL" id="GAG86769.1"/>
    </source>
</evidence>
<name>X1AUU6_9ZZZZ</name>
<proteinExistence type="predicted"/>
<protein>
    <recommendedName>
        <fullName evidence="1">PIN domain-containing protein</fullName>
    </recommendedName>
</protein>
<dbReference type="SUPFAM" id="SSF88723">
    <property type="entry name" value="PIN domain-like"/>
    <property type="match status" value="1"/>
</dbReference>
<dbReference type="AlphaFoldDB" id="X1AUU6"/>
<dbReference type="Pfam" id="PF13638">
    <property type="entry name" value="PIN_4"/>
    <property type="match status" value="1"/>
</dbReference>
<dbReference type="Gene3D" id="3.40.50.1010">
    <property type="entry name" value="5'-nuclease"/>
    <property type="match status" value="1"/>
</dbReference>
<evidence type="ECO:0000259" key="1">
    <source>
        <dbReference type="Pfam" id="PF13638"/>
    </source>
</evidence>